<dbReference type="PANTHER" id="PTHR32305">
    <property type="match status" value="1"/>
</dbReference>
<sequence>MTLQYNALGSVLYNSDVGIFTYPAKGAGKPHALQSVGGREPSSFLYDGNGNMVTSSGGKYRSIAYTSFNLPDSNQGVAGAAGGPQYRWMYDEAHQRIRENRIDASGTRVTWMMHPDAANGLSFEMEEAAGVTSNRHYLTAGGSVIGVLVSRGALPASPLAQLTPPELASVELVKLEYWHKDSLGSLVATTDHAGAVTGRYSYDPFGKRRTADGNYDANGNLVYDWNGTSGGTDRGYTGHEHLDDVGIIHMNGRLFDPRLGVFMQGDPYIQDPMNLQNYNRYAYCYNSPLTCTDPTGQLHLFGHRVLPGLLNSKNLRLVASIAAAYFLGPAGGLWAEGGALAGLGVQSVVAQSAIAGFASGAISTGSLKGALQGAFSGAIFAGAGNLASGGSFFTPATTGAVSWGTGVALHAVAGCISSEVGGGKCGSGALSAAFTKGVMSSGLVSGISEGSLGAVIVAATVGGTASVLGGDKFANGAMTGAFSYIFNDLAHNKLTGKEAEAARAMELEALGAKNIRSQVAIEALKADGTVVRAIADFVYEHDGRIVFEEVKAGLGARLTGNQVVVYDAIVKGEAMIVNSAVARAFNVEAGKPISAAGSWAMKLIAAPGGRAASQWTRYLAKGVVGAMAIVGSTTVMAADLYLHSSEAGRFSDCVASCTVSYRK</sequence>
<organism evidence="1 2">
    <name type="scientific">Pseudoduganella armeniaca</name>
    <dbReference type="NCBI Taxonomy" id="2072590"/>
    <lineage>
        <taxon>Bacteria</taxon>
        <taxon>Pseudomonadati</taxon>
        <taxon>Pseudomonadota</taxon>
        <taxon>Betaproteobacteria</taxon>
        <taxon>Burkholderiales</taxon>
        <taxon>Oxalobacteraceae</taxon>
        <taxon>Telluria group</taxon>
        <taxon>Pseudoduganella</taxon>
    </lineage>
</organism>
<accession>A0A2R4CAL5</accession>
<dbReference type="PANTHER" id="PTHR32305:SF15">
    <property type="entry name" value="PROTEIN RHSA-RELATED"/>
    <property type="match status" value="1"/>
</dbReference>
<evidence type="ECO:0000313" key="2">
    <source>
        <dbReference type="Proteomes" id="UP000240505"/>
    </source>
</evidence>
<dbReference type="Gene3D" id="2.180.10.10">
    <property type="entry name" value="RHS repeat-associated core"/>
    <property type="match status" value="1"/>
</dbReference>
<protein>
    <recommendedName>
        <fullName evidence="3">RHS repeat-associated core domain-containing protein</fullName>
    </recommendedName>
</protein>
<evidence type="ECO:0000313" key="1">
    <source>
        <dbReference type="EMBL" id="AVR96635.1"/>
    </source>
</evidence>
<dbReference type="Proteomes" id="UP000240505">
    <property type="component" value="Chromosome"/>
</dbReference>
<name>A0A2R4CAL5_9BURK</name>
<proteinExistence type="predicted"/>
<dbReference type="EMBL" id="CP028324">
    <property type="protein sequence ID" value="AVR96635.1"/>
    <property type="molecule type" value="Genomic_DNA"/>
</dbReference>
<dbReference type="InterPro" id="IPR050708">
    <property type="entry name" value="T6SS_VgrG/RHS"/>
</dbReference>
<evidence type="ECO:0008006" key="3">
    <source>
        <dbReference type="Google" id="ProtNLM"/>
    </source>
</evidence>
<dbReference type="OrthoDB" id="8552614at2"/>
<dbReference type="InterPro" id="IPR022385">
    <property type="entry name" value="Rhs_assc_core"/>
</dbReference>
<dbReference type="NCBIfam" id="TIGR03696">
    <property type="entry name" value="Rhs_assc_core"/>
    <property type="match status" value="1"/>
</dbReference>
<dbReference type="KEGG" id="masz:C9I28_13730"/>
<dbReference type="RefSeq" id="WP_107141984.1">
    <property type="nucleotide sequence ID" value="NZ_CP028324.1"/>
</dbReference>
<dbReference type="AlphaFoldDB" id="A0A2R4CAL5"/>
<reference evidence="1 2" key="1">
    <citation type="submission" date="2018-03" db="EMBL/GenBank/DDBJ databases">
        <title>Massilia armeniaca sp. nov., isolated from desert soil.</title>
        <authorList>
            <person name="Huang H."/>
            <person name="Ren M."/>
        </authorList>
    </citation>
    <scope>NUCLEOTIDE SEQUENCE [LARGE SCALE GENOMIC DNA]</scope>
    <source>
        <strain evidence="1 2">ZMN-3</strain>
    </source>
</reference>
<keyword evidence="2" id="KW-1185">Reference proteome</keyword>
<gene>
    <name evidence="1" type="ORF">C9I28_13730</name>
</gene>